<comment type="caution">
    <text evidence="1">The sequence shown here is derived from an EMBL/GenBank/DDBJ whole genome shotgun (WGS) entry which is preliminary data.</text>
</comment>
<sequence>MIYIQINIYIVIMVVCHRIDGYLGDFNWSSFFLFVNNHGGVHQRVPARTVDRGIIDMSMSEKRAVIYSGTAKMG</sequence>
<keyword evidence="2" id="KW-1185">Reference proteome</keyword>
<dbReference type="AlphaFoldDB" id="A0A081P6P0"/>
<evidence type="ECO:0000313" key="2">
    <source>
        <dbReference type="Proteomes" id="UP000028123"/>
    </source>
</evidence>
<protein>
    <submittedName>
        <fullName evidence="1">Uncharacterized protein</fullName>
    </submittedName>
</protein>
<reference evidence="1 2" key="1">
    <citation type="submission" date="2014-06" db="EMBL/GenBank/DDBJ databases">
        <title>Draft genome sequence of Paenibacillus sp. MSt1.</title>
        <authorList>
            <person name="Aw Y.K."/>
            <person name="Ong K.S."/>
            <person name="Gan H.M."/>
            <person name="Lee S.M."/>
        </authorList>
    </citation>
    <scope>NUCLEOTIDE SEQUENCE [LARGE SCALE GENOMIC DNA]</scope>
    <source>
        <strain evidence="1 2">MSt1</strain>
    </source>
</reference>
<name>A0A081P6P0_9BACL</name>
<dbReference type="EMBL" id="JNVM01000006">
    <property type="protein sequence ID" value="KEQ26363.1"/>
    <property type="molecule type" value="Genomic_DNA"/>
</dbReference>
<evidence type="ECO:0000313" key="1">
    <source>
        <dbReference type="EMBL" id="KEQ26363.1"/>
    </source>
</evidence>
<organism evidence="1 2">
    <name type="scientific">Paenibacillus tyrfis</name>
    <dbReference type="NCBI Taxonomy" id="1501230"/>
    <lineage>
        <taxon>Bacteria</taxon>
        <taxon>Bacillati</taxon>
        <taxon>Bacillota</taxon>
        <taxon>Bacilli</taxon>
        <taxon>Bacillales</taxon>
        <taxon>Paenibacillaceae</taxon>
        <taxon>Paenibacillus</taxon>
    </lineage>
</organism>
<dbReference type="Proteomes" id="UP000028123">
    <property type="component" value="Unassembled WGS sequence"/>
</dbReference>
<proteinExistence type="predicted"/>
<accession>A0A081P6P0</accession>
<gene>
    <name evidence="1" type="ORF">ET33_31340</name>
</gene>